<reference evidence="1" key="1">
    <citation type="journal article" date="2021" name="Proc. Natl. Acad. Sci. U.S.A.">
        <title>A Catalog of Tens of Thousands of Viruses from Human Metagenomes Reveals Hidden Associations with Chronic Diseases.</title>
        <authorList>
            <person name="Tisza M.J."/>
            <person name="Buck C.B."/>
        </authorList>
    </citation>
    <scope>NUCLEOTIDE SEQUENCE</scope>
    <source>
        <strain evidence="1">Ct13O11</strain>
    </source>
</reference>
<evidence type="ECO:0000313" key="1">
    <source>
        <dbReference type="EMBL" id="DAF92410.1"/>
    </source>
</evidence>
<accession>A0A8S5UDD4</accession>
<sequence>MPIRLTTTLPTLAFATEIQDLGFSGGTPGKPCPIKLTLGGTEVLNTNLTPDTAGRFALHDLGWLISTYAMATQGKWLTELRIEADDTLLATVSIMPCRQRLYINGADFVQRSFLTMAGGGCKVVPKLATERLVWKPSDEERKQERPVSVRVTLMDLTTGKTRRIGTEFRAEEYNDELLCYNTSPAYIVGNLEQYGPLSGATSQPVGYDVTVGQRTMRYRLAPWDADAAPVTTLDFTNVFGLSDSLYLYGEVEEALKPTYTQVVVGGSAYNANVEAQAEFKATTGALNAAEVALIKDVMTAREVWHDDTPVTITAAEIKGTNAYNTADSATLTWRESQGGLAVLTPLPVRTFDLTFDETFL</sequence>
<protein>
    <submittedName>
        <fullName evidence="1">Uncharacterized protein</fullName>
    </submittedName>
</protein>
<dbReference type="EMBL" id="BK016066">
    <property type="protein sequence ID" value="DAF92410.1"/>
    <property type="molecule type" value="Genomic_DNA"/>
</dbReference>
<proteinExistence type="predicted"/>
<organism evidence="1">
    <name type="scientific">Siphoviridae sp. ct13O11</name>
    <dbReference type="NCBI Taxonomy" id="2825303"/>
    <lineage>
        <taxon>Viruses</taxon>
        <taxon>Duplodnaviria</taxon>
        <taxon>Heunggongvirae</taxon>
        <taxon>Uroviricota</taxon>
        <taxon>Caudoviricetes</taxon>
    </lineage>
</organism>
<name>A0A8S5UDD4_9CAUD</name>